<feature type="domain" description="EGF-like" evidence="3">
    <location>
        <begin position="41"/>
        <end position="80"/>
    </location>
</feature>
<sequence>MPTATYTFFVALVIMVPLVWSRPQDIRLHIGHSPQDDPLNFDAPCEVGSCSGHGSCKELSRSPVRSKCACDDGFEGRHCQRRETMMSHRCYLRPGNSHEKNQIYGIKGCVDGQMCVPDNFYCFLYACPNSIGWCVKAHGAQAPTTHRTPTSDPPMRANQTFGPEDMYNGAQVPTTHRTPTSDPPMRANQTFGPEDMYNGAQAPTSDPPMRAYQTFGPEDMYKIEKANVS</sequence>
<feature type="signal peptide" evidence="2">
    <location>
        <begin position="1"/>
        <end position="21"/>
    </location>
</feature>
<dbReference type="PROSITE" id="PS01186">
    <property type="entry name" value="EGF_2"/>
    <property type="match status" value="1"/>
</dbReference>
<keyword evidence="1" id="KW-1015">Disulfide bond</keyword>
<keyword evidence="4" id="KW-1185">Reference proteome</keyword>
<comment type="caution">
    <text evidence="1">Lacks conserved residue(s) required for the propagation of feature annotation.</text>
</comment>
<evidence type="ECO:0000313" key="4">
    <source>
        <dbReference type="Proteomes" id="UP000887566"/>
    </source>
</evidence>
<organism evidence="4 5">
    <name type="scientific">Plectus sambesii</name>
    <dbReference type="NCBI Taxonomy" id="2011161"/>
    <lineage>
        <taxon>Eukaryota</taxon>
        <taxon>Metazoa</taxon>
        <taxon>Ecdysozoa</taxon>
        <taxon>Nematoda</taxon>
        <taxon>Chromadorea</taxon>
        <taxon>Plectida</taxon>
        <taxon>Plectina</taxon>
        <taxon>Plectoidea</taxon>
        <taxon>Plectidae</taxon>
        <taxon>Plectus</taxon>
    </lineage>
</organism>
<dbReference type="PROSITE" id="PS50026">
    <property type="entry name" value="EGF_3"/>
    <property type="match status" value="1"/>
</dbReference>
<feature type="chain" id="PRO_5037709546" evidence="2">
    <location>
        <begin position="22"/>
        <end position="229"/>
    </location>
</feature>
<evidence type="ECO:0000256" key="1">
    <source>
        <dbReference type="PROSITE-ProRule" id="PRU00076"/>
    </source>
</evidence>
<protein>
    <submittedName>
        <fullName evidence="5">EGF-like domain-containing protein</fullName>
    </submittedName>
</protein>
<dbReference type="AlphaFoldDB" id="A0A914VL57"/>
<dbReference type="PROSITE" id="PS00022">
    <property type="entry name" value="EGF_1"/>
    <property type="match status" value="1"/>
</dbReference>
<evidence type="ECO:0000313" key="5">
    <source>
        <dbReference type="WBParaSite" id="PSAMB.scaffold2181size24774.g16678.t1"/>
    </source>
</evidence>
<keyword evidence="2" id="KW-0732">Signal</keyword>
<feature type="disulfide bond" evidence="1">
    <location>
        <begin position="70"/>
        <end position="79"/>
    </location>
</feature>
<proteinExistence type="predicted"/>
<reference evidence="5" key="1">
    <citation type="submission" date="2022-11" db="UniProtKB">
        <authorList>
            <consortium name="WormBaseParasite"/>
        </authorList>
    </citation>
    <scope>IDENTIFICATION</scope>
</reference>
<dbReference type="Proteomes" id="UP000887566">
    <property type="component" value="Unplaced"/>
</dbReference>
<dbReference type="SUPFAM" id="SSF57196">
    <property type="entry name" value="EGF/Laminin"/>
    <property type="match status" value="1"/>
</dbReference>
<name>A0A914VL57_9BILA</name>
<dbReference type="InterPro" id="IPR000742">
    <property type="entry name" value="EGF"/>
</dbReference>
<evidence type="ECO:0000256" key="2">
    <source>
        <dbReference type="SAM" id="SignalP"/>
    </source>
</evidence>
<dbReference type="Gene3D" id="2.10.25.10">
    <property type="entry name" value="Laminin"/>
    <property type="match status" value="1"/>
</dbReference>
<accession>A0A914VL57</accession>
<evidence type="ECO:0000259" key="3">
    <source>
        <dbReference type="PROSITE" id="PS50026"/>
    </source>
</evidence>
<dbReference type="WBParaSite" id="PSAMB.scaffold2181size24774.g16678.t1">
    <property type="protein sequence ID" value="PSAMB.scaffold2181size24774.g16678.t1"/>
    <property type="gene ID" value="PSAMB.scaffold2181size24774.g16678"/>
</dbReference>
<keyword evidence="1" id="KW-0245">EGF-like domain</keyword>